<evidence type="ECO:0000256" key="1">
    <source>
        <dbReference type="SAM" id="MobiDB-lite"/>
    </source>
</evidence>
<organism evidence="2 3">
    <name type="scientific">Amycolatopsis balhimycina DSM 5908</name>
    <dbReference type="NCBI Taxonomy" id="1081091"/>
    <lineage>
        <taxon>Bacteria</taxon>
        <taxon>Bacillati</taxon>
        <taxon>Actinomycetota</taxon>
        <taxon>Actinomycetes</taxon>
        <taxon>Pseudonocardiales</taxon>
        <taxon>Pseudonocardiaceae</taxon>
        <taxon>Amycolatopsis</taxon>
    </lineage>
</organism>
<evidence type="ECO:0008006" key="4">
    <source>
        <dbReference type="Google" id="ProtNLM"/>
    </source>
</evidence>
<evidence type="ECO:0000313" key="2">
    <source>
        <dbReference type="EMBL" id="RSM50737.1"/>
    </source>
</evidence>
<accession>A0A428X655</accession>
<dbReference type="EMBL" id="QHHU01000001">
    <property type="protein sequence ID" value="RSM50737.1"/>
    <property type="molecule type" value="Genomic_DNA"/>
</dbReference>
<keyword evidence="3" id="KW-1185">Reference proteome</keyword>
<dbReference type="Proteomes" id="UP000286716">
    <property type="component" value="Unassembled WGS sequence"/>
</dbReference>
<gene>
    <name evidence="2" type="ORF">DMA12_00840</name>
</gene>
<name>A0A428X655_AMYBA</name>
<sequence>MPSLLVAHHRPGFSLRVITEGQVQAGDRIVRTRAGRSAAPGRERTSSWTSEGHRPRGVTARGGAGSPLPWWPAARPGGAGGRGQPWPSRIPPA</sequence>
<evidence type="ECO:0000313" key="3">
    <source>
        <dbReference type="Proteomes" id="UP000286716"/>
    </source>
</evidence>
<protein>
    <recommendedName>
        <fullName evidence="4">MOSC domain-containing protein</fullName>
    </recommendedName>
</protein>
<feature type="region of interest" description="Disordered" evidence="1">
    <location>
        <begin position="32"/>
        <end position="93"/>
    </location>
</feature>
<comment type="caution">
    <text evidence="2">The sequence shown here is derived from an EMBL/GenBank/DDBJ whole genome shotgun (WGS) entry which is preliminary data.</text>
</comment>
<reference evidence="2 3" key="1">
    <citation type="submission" date="2018-05" db="EMBL/GenBank/DDBJ databases">
        <title>Evolution of GPA BGCs.</title>
        <authorList>
            <person name="Waglechner N."/>
            <person name="Wright G.D."/>
        </authorList>
    </citation>
    <scope>NUCLEOTIDE SEQUENCE [LARGE SCALE GENOMIC DNA]</scope>
    <source>
        <strain evidence="2 3">DSM 5908</strain>
    </source>
</reference>
<dbReference type="AlphaFoldDB" id="A0A428X655"/>
<proteinExistence type="predicted"/>